<dbReference type="InterPro" id="IPR055797">
    <property type="entry name" value="DUF7373"/>
</dbReference>
<keyword evidence="4" id="KW-1185">Reference proteome</keyword>
<accession>A0A1X0DNA6</accession>
<dbReference type="EMBL" id="MVHS01000002">
    <property type="protein sequence ID" value="ORA73845.1"/>
    <property type="molecule type" value="Genomic_DNA"/>
</dbReference>
<feature type="domain" description="DUF7373" evidence="2">
    <location>
        <begin position="270"/>
        <end position="406"/>
    </location>
</feature>
<feature type="domain" description="DUF7373" evidence="1">
    <location>
        <begin position="50"/>
        <end position="263"/>
    </location>
</feature>
<dbReference type="InterPro" id="IPR056463">
    <property type="entry name" value="DUF7373_C"/>
</dbReference>
<name>A0A1X0DNA6_9MYCO</name>
<dbReference type="Pfam" id="PF24088">
    <property type="entry name" value="DUF7373"/>
    <property type="match status" value="1"/>
</dbReference>
<dbReference type="STRING" id="444597.BST26_01345"/>
<evidence type="ECO:0000313" key="3">
    <source>
        <dbReference type="EMBL" id="ORA73845.1"/>
    </source>
</evidence>
<dbReference type="AlphaFoldDB" id="A0A1X0DNA6"/>
<sequence>MLSVVGLVLIGCARVHSGSAVRAEGYDVGTVYPALLDTGNYPTKPRDPLGIAGNAAAGALLEAHRLADYVVVPFQVDSTLVHASAPQAINDERALAQNLDNQHALEPVLNGHSFVAGFNARAVNGDDRDWDPESWSNDWDESLSNVVAIFARPADAAAAGSAIAAAANPAVSLMNEPYPTSAIDIPRYPGTRAWVHEEPRATEAPWQVVQAFTAHGPYVLVQRAQTPSAGAAADLIAATLDQQIPLVDGFTPTAQDQLANLPVDPSGLQARMIAPKKDESTTTNGQYGRHGALIFQTQPVAAQKAFDELGIDLMVYQNGFLIRAKDAPSARGYFDMEVADQAKQGWTAIDGVPGLPSARCMRKDPRGPYQTAQFWCAVTVDRVVFENSSSNENDVKQKLAAGYLMLTAP</sequence>
<dbReference type="Proteomes" id="UP000192801">
    <property type="component" value="Unassembled WGS sequence"/>
</dbReference>
<dbReference type="OrthoDB" id="4569937at2"/>
<gene>
    <name evidence="3" type="ORF">BST26_01345</name>
</gene>
<evidence type="ECO:0000313" key="4">
    <source>
        <dbReference type="Proteomes" id="UP000192801"/>
    </source>
</evidence>
<reference evidence="3 4" key="1">
    <citation type="submission" date="2016-12" db="EMBL/GenBank/DDBJ databases">
        <title>The new phylogeny of genus Mycobacterium.</title>
        <authorList>
            <person name="Tortoli E."/>
            <person name="Trovato A."/>
            <person name="Cirillo D.M."/>
        </authorList>
    </citation>
    <scope>NUCLEOTIDE SEQUENCE [LARGE SCALE GENOMIC DNA]</scope>
    <source>
        <strain evidence="3 4">DSM 45130</strain>
    </source>
</reference>
<proteinExistence type="predicted"/>
<evidence type="ECO:0000259" key="2">
    <source>
        <dbReference type="Pfam" id="PF24092"/>
    </source>
</evidence>
<comment type="caution">
    <text evidence="3">The sequence shown here is derived from an EMBL/GenBank/DDBJ whole genome shotgun (WGS) entry which is preliminary data.</text>
</comment>
<evidence type="ECO:0000259" key="1">
    <source>
        <dbReference type="Pfam" id="PF24088"/>
    </source>
</evidence>
<dbReference type="RefSeq" id="WP_083029019.1">
    <property type="nucleotide sequence ID" value="NZ_AP022618.1"/>
</dbReference>
<organism evidence="3 4">
    <name type="scientific">Mycolicibacterium insubricum</name>
    <dbReference type="NCBI Taxonomy" id="444597"/>
    <lineage>
        <taxon>Bacteria</taxon>
        <taxon>Bacillati</taxon>
        <taxon>Actinomycetota</taxon>
        <taxon>Actinomycetes</taxon>
        <taxon>Mycobacteriales</taxon>
        <taxon>Mycobacteriaceae</taxon>
        <taxon>Mycolicibacterium</taxon>
    </lineage>
</organism>
<dbReference type="Pfam" id="PF24092">
    <property type="entry name" value="DUF7373_C"/>
    <property type="match status" value="1"/>
</dbReference>
<protein>
    <submittedName>
        <fullName evidence="3">Uncharacterized protein</fullName>
    </submittedName>
</protein>